<dbReference type="InterPro" id="IPR036397">
    <property type="entry name" value="RNaseH_sf"/>
</dbReference>
<dbReference type="InterPro" id="IPR012337">
    <property type="entry name" value="RNaseH-like_sf"/>
</dbReference>
<organism evidence="1 2">
    <name type="scientific">Linum trigynum</name>
    <dbReference type="NCBI Taxonomy" id="586398"/>
    <lineage>
        <taxon>Eukaryota</taxon>
        <taxon>Viridiplantae</taxon>
        <taxon>Streptophyta</taxon>
        <taxon>Embryophyta</taxon>
        <taxon>Tracheophyta</taxon>
        <taxon>Spermatophyta</taxon>
        <taxon>Magnoliopsida</taxon>
        <taxon>eudicotyledons</taxon>
        <taxon>Gunneridae</taxon>
        <taxon>Pentapetalae</taxon>
        <taxon>rosids</taxon>
        <taxon>fabids</taxon>
        <taxon>Malpighiales</taxon>
        <taxon>Linaceae</taxon>
        <taxon>Linum</taxon>
    </lineage>
</organism>
<protein>
    <submittedName>
        <fullName evidence="1">Uncharacterized protein</fullName>
    </submittedName>
</protein>
<reference evidence="1 2" key="1">
    <citation type="submission" date="2024-04" db="EMBL/GenBank/DDBJ databases">
        <authorList>
            <person name="Fracassetti M."/>
        </authorList>
    </citation>
    <scope>NUCLEOTIDE SEQUENCE [LARGE SCALE GENOMIC DNA]</scope>
</reference>
<dbReference type="SUPFAM" id="SSF53098">
    <property type="entry name" value="Ribonuclease H-like"/>
    <property type="match status" value="1"/>
</dbReference>
<sequence>MQSLRNIIDQQRMRFLNLAILATHDGNKNYYGFSTEQLTTEILGDAHIRFGDEIANSNWNRATLTEQQIQYAALDALVSFTMGTKLKAYRWAYAYFYWPQLAPINRYVRYRD</sequence>
<evidence type="ECO:0000313" key="1">
    <source>
        <dbReference type="EMBL" id="CAL1407815.1"/>
    </source>
</evidence>
<name>A0AAV2GDQ1_9ROSI</name>
<accession>A0AAV2GDQ1</accession>
<keyword evidence="2" id="KW-1185">Reference proteome</keyword>
<dbReference type="Proteomes" id="UP001497516">
    <property type="component" value="Chromosome 8"/>
</dbReference>
<proteinExistence type="predicted"/>
<evidence type="ECO:0000313" key="2">
    <source>
        <dbReference type="Proteomes" id="UP001497516"/>
    </source>
</evidence>
<gene>
    <name evidence="1" type="ORF">LTRI10_LOCUS47459</name>
</gene>
<dbReference type="GO" id="GO:0003676">
    <property type="term" value="F:nucleic acid binding"/>
    <property type="evidence" value="ECO:0007669"/>
    <property type="project" value="InterPro"/>
</dbReference>
<dbReference type="EMBL" id="OZ034821">
    <property type="protein sequence ID" value="CAL1407815.1"/>
    <property type="molecule type" value="Genomic_DNA"/>
</dbReference>
<dbReference type="Gene3D" id="3.30.420.10">
    <property type="entry name" value="Ribonuclease H-like superfamily/Ribonuclease H"/>
    <property type="match status" value="1"/>
</dbReference>
<dbReference type="AlphaFoldDB" id="A0AAV2GDQ1"/>